<comment type="caution">
    <text evidence="1">The sequence shown here is derived from an EMBL/GenBank/DDBJ whole genome shotgun (WGS) entry which is preliminary data.</text>
</comment>
<name>A0A2R5FKR7_NOSCO</name>
<dbReference type="OrthoDB" id="528836at2"/>
<dbReference type="AlphaFoldDB" id="A0A2R5FKR7"/>
<protein>
    <submittedName>
        <fullName evidence="1">Uncharacterized protein</fullName>
    </submittedName>
</protein>
<reference evidence="1 2" key="1">
    <citation type="submission" date="2017-06" db="EMBL/GenBank/DDBJ databases">
        <title>Genome sequencing of cyanobaciteial culture collection at National Institute for Environmental Studies (NIES).</title>
        <authorList>
            <person name="Hirose Y."/>
            <person name="Shimura Y."/>
            <person name="Fujisawa T."/>
            <person name="Nakamura Y."/>
            <person name="Kawachi M."/>
        </authorList>
    </citation>
    <scope>NUCLEOTIDE SEQUENCE [LARGE SCALE GENOMIC DNA]</scope>
    <source>
        <strain evidence="1 2">NIES-4072</strain>
    </source>
</reference>
<dbReference type="Proteomes" id="UP000245124">
    <property type="component" value="Unassembled WGS sequence"/>
</dbReference>
<evidence type="ECO:0000313" key="1">
    <source>
        <dbReference type="EMBL" id="GBG18865.1"/>
    </source>
</evidence>
<sequence>MVNIFPQIPFSKFKIGKWGSKIEDEKWISSQPIATTTAAVMQILATVPRIAYCRPNLIKHSQSKFILRDGTVVKTWTSPFFRDDYIFLADSDGKMIYGGCVWRYKEQLKDAIELISSRFT</sequence>
<keyword evidence="2" id="KW-1185">Reference proteome</keyword>
<proteinExistence type="predicted"/>
<organism evidence="1 2">
    <name type="scientific">Nostoc commune NIES-4072</name>
    <dbReference type="NCBI Taxonomy" id="2005467"/>
    <lineage>
        <taxon>Bacteria</taxon>
        <taxon>Bacillati</taxon>
        <taxon>Cyanobacteriota</taxon>
        <taxon>Cyanophyceae</taxon>
        <taxon>Nostocales</taxon>
        <taxon>Nostocaceae</taxon>
        <taxon>Nostoc</taxon>
    </lineage>
</organism>
<dbReference type="RefSeq" id="WP_109008780.1">
    <property type="nucleotide sequence ID" value="NZ_BDUD01000001.1"/>
</dbReference>
<evidence type="ECO:0000313" key="2">
    <source>
        <dbReference type="Proteomes" id="UP000245124"/>
    </source>
</evidence>
<gene>
    <name evidence="1" type="ORF">NIES4072_25300</name>
</gene>
<accession>A0A2R5FKR7</accession>
<dbReference type="EMBL" id="BDUD01000001">
    <property type="protein sequence ID" value="GBG18865.1"/>
    <property type="molecule type" value="Genomic_DNA"/>
</dbReference>